<dbReference type="EMBL" id="MOOV01000271">
    <property type="protein sequence ID" value="OUB85321.1"/>
    <property type="molecule type" value="Genomic_DNA"/>
</dbReference>
<dbReference type="Proteomes" id="UP000195160">
    <property type="component" value="Unassembled WGS sequence"/>
</dbReference>
<proteinExistence type="predicted"/>
<dbReference type="AlphaFoldDB" id="A0A9X6R9N0"/>
<reference evidence="1 2" key="1">
    <citation type="submission" date="2016-10" db="EMBL/GenBank/DDBJ databases">
        <title>Comparative genomics of Bacillus thuringiensis reveals a path to pathogens against multiple invertebrate hosts.</title>
        <authorList>
            <person name="Zheng J."/>
            <person name="Gao Q."/>
            <person name="Liu H."/>
            <person name="Peng D."/>
            <person name="Ruan L."/>
            <person name="Sun M."/>
        </authorList>
    </citation>
    <scope>NUCLEOTIDE SEQUENCE [LARGE SCALE GENOMIC DNA]</scope>
    <source>
        <strain evidence="1">T30001</strain>
    </source>
</reference>
<sequence>MEFHVPITIGKYSVCKSNHAFTDTKKGAVSKANCSRSRDLQGERLRTLNEFWLMPIPIIDGIISFIQS</sequence>
<name>A0A9X6R9N0_BACTV</name>
<comment type="caution">
    <text evidence="1">The sequence shown here is derived from an EMBL/GenBank/DDBJ whole genome shotgun (WGS) entry which is preliminary data.</text>
</comment>
<evidence type="ECO:0000313" key="1">
    <source>
        <dbReference type="EMBL" id="OUB85321.1"/>
    </source>
</evidence>
<protein>
    <submittedName>
        <fullName evidence="1">Uncharacterized protein</fullName>
    </submittedName>
</protein>
<accession>A0A9X6R9N0</accession>
<organism evidence="1 2">
    <name type="scientific">Bacillus thuringiensis subsp. medellin</name>
    <dbReference type="NCBI Taxonomy" id="79672"/>
    <lineage>
        <taxon>Bacteria</taxon>
        <taxon>Bacillati</taxon>
        <taxon>Bacillota</taxon>
        <taxon>Bacilli</taxon>
        <taxon>Bacillales</taxon>
        <taxon>Bacillaceae</taxon>
        <taxon>Bacillus</taxon>
        <taxon>Bacillus cereus group</taxon>
    </lineage>
</organism>
<gene>
    <name evidence="1" type="ORF">BK784_33715</name>
</gene>
<evidence type="ECO:0000313" key="2">
    <source>
        <dbReference type="Proteomes" id="UP000195160"/>
    </source>
</evidence>